<evidence type="ECO:0000256" key="5">
    <source>
        <dbReference type="ARBA" id="ARBA00023136"/>
    </source>
</evidence>
<comment type="caution">
    <text evidence="7">The sequence shown here is derived from an EMBL/GenBank/DDBJ whole genome shotgun (WGS) entry which is preliminary data.</text>
</comment>
<protein>
    <recommendedName>
        <fullName evidence="9">General alpha-glucoside permease</fullName>
    </recommendedName>
</protein>
<evidence type="ECO:0000256" key="1">
    <source>
        <dbReference type="ARBA" id="ARBA00004141"/>
    </source>
</evidence>
<keyword evidence="5 6" id="KW-0472">Membrane</keyword>
<feature type="transmembrane region" description="Helical" evidence="6">
    <location>
        <begin position="304"/>
        <end position="327"/>
    </location>
</feature>
<proteinExistence type="predicted"/>
<feature type="transmembrane region" description="Helical" evidence="6">
    <location>
        <begin position="55"/>
        <end position="78"/>
    </location>
</feature>
<dbReference type="InterPro" id="IPR036259">
    <property type="entry name" value="MFS_trans_sf"/>
</dbReference>
<evidence type="ECO:0000256" key="2">
    <source>
        <dbReference type="ARBA" id="ARBA00022448"/>
    </source>
</evidence>
<evidence type="ECO:0000256" key="4">
    <source>
        <dbReference type="ARBA" id="ARBA00022989"/>
    </source>
</evidence>
<feature type="transmembrane region" description="Helical" evidence="6">
    <location>
        <begin position="129"/>
        <end position="150"/>
    </location>
</feature>
<dbReference type="PANTHER" id="PTHR19432:SF91">
    <property type="entry name" value="GENERAL ALPHA-GLUCOSIDE PERMEASE"/>
    <property type="match status" value="1"/>
</dbReference>
<dbReference type="Proteomes" id="UP000886653">
    <property type="component" value="Unassembled WGS sequence"/>
</dbReference>
<feature type="transmembrane region" description="Helical" evidence="6">
    <location>
        <begin position="12"/>
        <end position="35"/>
    </location>
</feature>
<comment type="subcellular location">
    <subcellularLocation>
        <location evidence="1">Membrane</location>
        <topology evidence="1">Multi-pass membrane protein</topology>
    </subcellularLocation>
</comment>
<evidence type="ECO:0008006" key="9">
    <source>
        <dbReference type="Google" id="ProtNLM"/>
    </source>
</evidence>
<dbReference type="Gene3D" id="1.20.1250.20">
    <property type="entry name" value="MFS general substrate transporter like domains"/>
    <property type="match status" value="1"/>
</dbReference>
<feature type="transmembrane region" description="Helical" evidence="6">
    <location>
        <begin position="339"/>
        <end position="359"/>
    </location>
</feature>
<dbReference type="OrthoDB" id="28755at2759"/>
<organism evidence="7 8">
    <name type="scientific">Cronartium quercuum f. sp. fusiforme G11</name>
    <dbReference type="NCBI Taxonomy" id="708437"/>
    <lineage>
        <taxon>Eukaryota</taxon>
        <taxon>Fungi</taxon>
        <taxon>Dikarya</taxon>
        <taxon>Basidiomycota</taxon>
        <taxon>Pucciniomycotina</taxon>
        <taxon>Pucciniomycetes</taxon>
        <taxon>Pucciniales</taxon>
        <taxon>Coleosporiaceae</taxon>
        <taxon>Cronartium</taxon>
    </lineage>
</organism>
<evidence type="ECO:0000313" key="7">
    <source>
        <dbReference type="EMBL" id="KAG0147143.1"/>
    </source>
</evidence>
<evidence type="ECO:0000256" key="3">
    <source>
        <dbReference type="ARBA" id="ARBA00022692"/>
    </source>
</evidence>
<feature type="transmembrane region" description="Helical" evidence="6">
    <location>
        <begin position="90"/>
        <end position="109"/>
    </location>
</feature>
<dbReference type="PANTHER" id="PTHR19432">
    <property type="entry name" value="SUGAR TRANSPORTER"/>
    <property type="match status" value="1"/>
</dbReference>
<dbReference type="EMBL" id="MU167251">
    <property type="protein sequence ID" value="KAG0147143.1"/>
    <property type="molecule type" value="Genomic_DNA"/>
</dbReference>
<evidence type="ECO:0000256" key="6">
    <source>
        <dbReference type="SAM" id="Phobius"/>
    </source>
</evidence>
<dbReference type="SUPFAM" id="SSF103473">
    <property type="entry name" value="MFS general substrate transporter"/>
    <property type="match status" value="1"/>
</dbReference>
<keyword evidence="4 6" id="KW-1133">Transmembrane helix</keyword>
<evidence type="ECO:0000313" key="8">
    <source>
        <dbReference type="Proteomes" id="UP000886653"/>
    </source>
</evidence>
<dbReference type="AlphaFoldDB" id="A0A9P6TDV9"/>
<dbReference type="GO" id="GO:0008506">
    <property type="term" value="F:sucrose:proton symporter activity"/>
    <property type="evidence" value="ECO:0007669"/>
    <property type="project" value="TreeGrafter"/>
</dbReference>
<gene>
    <name evidence="7" type="ORF">CROQUDRAFT_483012</name>
</gene>
<reference evidence="7" key="1">
    <citation type="submission" date="2013-11" db="EMBL/GenBank/DDBJ databases">
        <title>Genome sequence of the fusiform rust pathogen reveals effectors for host alternation and coevolution with pine.</title>
        <authorList>
            <consortium name="DOE Joint Genome Institute"/>
            <person name="Smith K."/>
            <person name="Pendleton A."/>
            <person name="Kubisiak T."/>
            <person name="Anderson C."/>
            <person name="Salamov A."/>
            <person name="Aerts A."/>
            <person name="Riley R."/>
            <person name="Clum A."/>
            <person name="Lindquist E."/>
            <person name="Ence D."/>
            <person name="Campbell M."/>
            <person name="Kronenberg Z."/>
            <person name="Feau N."/>
            <person name="Dhillon B."/>
            <person name="Hamelin R."/>
            <person name="Burleigh J."/>
            <person name="Smith J."/>
            <person name="Yandell M."/>
            <person name="Nelson C."/>
            <person name="Grigoriev I."/>
            <person name="Davis J."/>
        </authorList>
    </citation>
    <scope>NUCLEOTIDE SEQUENCE</scope>
    <source>
        <strain evidence="7">G11</strain>
    </source>
</reference>
<sequence>MSIDRRRLESCVGPIHEWLLIIYLTISALGLQVLWSTEMGQASPYLLSLGMSKSAMSAVFLAGPLSGLIMQPLVGIYADACKHPLGRRRPFIILGTLVAILSIVLFVWARELVGVICTSGSQLHRTMSIWLASISFYAMDFSMNVVMAAARSLLVDCLPSAAQARAHAYNSRIAGAGSVAIHALSQANLPELLNTPSLSQLKIITILAVVVFGTTQAITCLKIHERPLSTTLHDQPQPRLSELVSTLYYTWVKLEGSLVRPMCWVMFWCSIGWFPVLFYSSTWVGEIWAAGRTIGNDREEATRVGSLALLAQASVSFAAALALPLFFAEPSPVRSVALARLWAGSQALLAFLMFFAWLWDQSITMTMIMIALTGFCWTVTIWVPHTLVGLRKRVVG</sequence>
<keyword evidence="8" id="KW-1185">Reference proteome</keyword>
<keyword evidence="3 6" id="KW-0812">Transmembrane</keyword>
<feature type="transmembrane region" description="Helical" evidence="6">
    <location>
        <begin position="365"/>
        <end position="383"/>
    </location>
</feature>
<name>A0A9P6TDV9_9BASI</name>
<feature type="transmembrane region" description="Helical" evidence="6">
    <location>
        <begin position="263"/>
        <end position="284"/>
    </location>
</feature>
<dbReference type="GO" id="GO:0005886">
    <property type="term" value="C:plasma membrane"/>
    <property type="evidence" value="ECO:0007669"/>
    <property type="project" value="TreeGrafter"/>
</dbReference>
<accession>A0A9P6TDV9</accession>
<keyword evidence="2" id="KW-0813">Transport</keyword>